<gene>
    <name evidence="3" type="ORF">ENP47_04020</name>
</gene>
<dbReference type="Pfam" id="PF01266">
    <property type="entry name" value="DAO"/>
    <property type="match status" value="1"/>
</dbReference>
<dbReference type="Gene3D" id="3.50.50.60">
    <property type="entry name" value="FAD/NAD(P)-binding domain"/>
    <property type="match status" value="1"/>
</dbReference>
<evidence type="ECO:0000256" key="1">
    <source>
        <dbReference type="ARBA" id="ARBA00023002"/>
    </source>
</evidence>
<name>A0A7C1G4S4_THERO</name>
<evidence type="ECO:0000313" key="3">
    <source>
        <dbReference type="EMBL" id="HEF64755.1"/>
    </source>
</evidence>
<reference evidence="3" key="1">
    <citation type="journal article" date="2020" name="mSystems">
        <title>Genome- and Community-Level Interaction Insights into Carbon Utilization and Element Cycling Functions of Hydrothermarchaeota in Hydrothermal Sediment.</title>
        <authorList>
            <person name="Zhou Z."/>
            <person name="Liu Y."/>
            <person name="Xu W."/>
            <person name="Pan J."/>
            <person name="Luo Z.H."/>
            <person name="Li M."/>
        </authorList>
    </citation>
    <scope>NUCLEOTIDE SEQUENCE [LARGE SCALE GENOMIC DNA]</scope>
    <source>
        <strain evidence="3">SpSt-222</strain>
    </source>
</reference>
<dbReference type="InterPro" id="IPR036188">
    <property type="entry name" value="FAD/NAD-bd_sf"/>
</dbReference>
<dbReference type="PANTHER" id="PTHR13847:SF287">
    <property type="entry name" value="FAD-DEPENDENT OXIDOREDUCTASE DOMAIN-CONTAINING PROTEIN 1"/>
    <property type="match status" value="1"/>
</dbReference>
<dbReference type="EMBL" id="DSJL01000009">
    <property type="protein sequence ID" value="HEF64755.1"/>
    <property type="molecule type" value="Genomic_DNA"/>
</dbReference>
<keyword evidence="1" id="KW-0560">Oxidoreductase</keyword>
<sequence length="411" mass="44208">MSQALPRDADVVVIGTGAFGLSVTTQLARLGVRRVVALDRFEIASQTSPRAAGLFKLVQADELRTRLARLAVDTVRNFEVEFGVPVPFVHSGSLMIARTDRHSRLIEEEVAAAQRWGVEVELISPQEASRLAPYLEPEEIRQAAYVPGDIYIEEPVSLLEAYHTAAARLGATVVGGVPVTGIVVRNGAVDAVETPLGHIRTETVVDAAGAWVRQVSQLAGADLAVLPMRHQLAITHPIPGVEATYPITRVFDAAVYVRPCRGGLMWGGFESDPLPLDPANRGQDFRIEHVPLEFGVLERFAQLVRGVIPSLHDAAVQEHRGGLFTMTPDGRFVAGPVPEVRGLWALSGCNGSGFSFSPALGRLLAEWIVSGAPSIDLSPLAPGRFVGPIDAGALVEAAILQYTRYYEPLES</sequence>
<dbReference type="PANTHER" id="PTHR13847">
    <property type="entry name" value="SARCOSINE DEHYDROGENASE-RELATED"/>
    <property type="match status" value="1"/>
</dbReference>
<feature type="domain" description="FAD dependent oxidoreductase" evidence="2">
    <location>
        <begin position="10"/>
        <end position="367"/>
    </location>
</feature>
<proteinExistence type="predicted"/>
<dbReference type="SUPFAM" id="SSF54373">
    <property type="entry name" value="FAD-linked reductases, C-terminal domain"/>
    <property type="match status" value="1"/>
</dbReference>
<dbReference type="InterPro" id="IPR006076">
    <property type="entry name" value="FAD-dep_OxRdtase"/>
</dbReference>
<organism evidence="3">
    <name type="scientific">Thermomicrobium roseum</name>
    <dbReference type="NCBI Taxonomy" id="500"/>
    <lineage>
        <taxon>Bacteria</taxon>
        <taxon>Pseudomonadati</taxon>
        <taxon>Thermomicrobiota</taxon>
        <taxon>Thermomicrobia</taxon>
        <taxon>Thermomicrobiales</taxon>
        <taxon>Thermomicrobiaceae</taxon>
        <taxon>Thermomicrobium</taxon>
    </lineage>
</organism>
<dbReference type="GO" id="GO:0005737">
    <property type="term" value="C:cytoplasm"/>
    <property type="evidence" value="ECO:0007669"/>
    <property type="project" value="TreeGrafter"/>
</dbReference>
<evidence type="ECO:0000259" key="2">
    <source>
        <dbReference type="Pfam" id="PF01266"/>
    </source>
</evidence>
<accession>A0A7C1G4S4</accession>
<dbReference type="GO" id="GO:0016491">
    <property type="term" value="F:oxidoreductase activity"/>
    <property type="evidence" value="ECO:0007669"/>
    <property type="project" value="UniProtKB-KW"/>
</dbReference>
<dbReference type="AlphaFoldDB" id="A0A7C1G4S4"/>
<comment type="caution">
    <text evidence="3">The sequence shown here is derived from an EMBL/GenBank/DDBJ whole genome shotgun (WGS) entry which is preliminary data.</text>
</comment>
<dbReference type="Gene3D" id="3.30.9.10">
    <property type="entry name" value="D-Amino Acid Oxidase, subunit A, domain 2"/>
    <property type="match status" value="1"/>
</dbReference>
<dbReference type="SUPFAM" id="SSF51905">
    <property type="entry name" value="FAD/NAD(P)-binding domain"/>
    <property type="match status" value="1"/>
</dbReference>
<protein>
    <submittedName>
        <fullName evidence="3">FAD-binding oxidoreductase</fullName>
    </submittedName>
</protein>